<feature type="region of interest" description="Disordered" evidence="1">
    <location>
        <begin position="1"/>
        <end position="32"/>
    </location>
</feature>
<comment type="caution">
    <text evidence="4">The sequence shown here is derived from an EMBL/GenBank/DDBJ whole genome shotgun (WGS) entry which is preliminary data.</text>
</comment>
<keyword evidence="2" id="KW-1133">Transmembrane helix</keyword>
<feature type="domain" description="TadE-like" evidence="3">
    <location>
        <begin position="35"/>
        <end position="77"/>
    </location>
</feature>
<dbReference type="Proteomes" id="UP000469292">
    <property type="component" value="Unassembled WGS sequence"/>
</dbReference>
<keyword evidence="5" id="KW-1185">Reference proteome</keyword>
<feature type="transmembrane region" description="Helical" evidence="2">
    <location>
        <begin position="41"/>
        <end position="59"/>
    </location>
</feature>
<organism evidence="4 5">
    <name type="scientific">Bifidobacterium choloepi</name>
    <dbReference type="NCBI Taxonomy" id="2614131"/>
    <lineage>
        <taxon>Bacteria</taxon>
        <taxon>Bacillati</taxon>
        <taxon>Actinomycetota</taxon>
        <taxon>Actinomycetes</taxon>
        <taxon>Bifidobacteriales</taxon>
        <taxon>Bifidobacteriaceae</taxon>
        <taxon>Bifidobacterium</taxon>
    </lineage>
</organism>
<gene>
    <name evidence="4" type="ORF">F6S87_04315</name>
</gene>
<dbReference type="InterPro" id="IPR012495">
    <property type="entry name" value="TadE-like_dom"/>
</dbReference>
<accession>A0A6I5MYX7</accession>
<evidence type="ECO:0000313" key="4">
    <source>
        <dbReference type="EMBL" id="NEG69838.1"/>
    </source>
</evidence>
<evidence type="ECO:0000256" key="2">
    <source>
        <dbReference type="SAM" id="Phobius"/>
    </source>
</evidence>
<feature type="compositionally biased region" description="Basic and acidic residues" evidence="1">
    <location>
        <begin position="7"/>
        <end position="32"/>
    </location>
</feature>
<keyword evidence="2" id="KW-0812">Transmembrane</keyword>
<reference evidence="4 5" key="1">
    <citation type="submission" date="2019-09" db="EMBL/GenBank/DDBJ databases">
        <title>Phylogenetic characterization of a novel taxon of the genus Bifidobacterium: Bifidobacterium choloepi sp. nov.</title>
        <authorList>
            <person name="Modesto M."/>
            <person name="Satti M."/>
        </authorList>
    </citation>
    <scope>NUCLEOTIDE SEQUENCE [LARGE SCALE GENOMIC DNA]</scope>
    <source>
        <strain evidence="4 5">BRDM6</strain>
    </source>
</reference>
<evidence type="ECO:0000313" key="5">
    <source>
        <dbReference type="Proteomes" id="UP000469292"/>
    </source>
</evidence>
<dbReference type="AlphaFoldDB" id="A0A6I5MYX7"/>
<dbReference type="RefSeq" id="WP_163227365.1">
    <property type="nucleotide sequence ID" value="NZ_VYSG01000001.1"/>
</dbReference>
<proteinExistence type="predicted"/>
<dbReference type="Pfam" id="PF07811">
    <property type="entry name" value="TadE"/>
    <property type="match status" value="1"/>
</dbReference>
<sequence length="140" mass="14860">MIATHGNPDRGRRRTGDDPDGRQRFRDAPRREDDGAATAEFAVVMPMVIVLASLLLYMARASVVSMECQEAAANVARVLVLQGDNADVEGIAQSSTSTDVQLAIATAQDTVTVTTTCAVVPDPLHVLPTTVTVTAVNVRQ</sequence>
<evidence type="ECO:0000259" key="3">
    <source>
        <dbReference type="Pfam" id="PF07811"/>
    </source>
</evidence>
<dbReference type="EMBL" id="VYSG01000001">
    <property type="protein sequence ID" value="NEG69838.1"/>
    <property type="molecule type" value="Genomic_DNA"/>
</dbReference>
<name>A0A6I5MYX7_9BIFI</name>
<protein>
    <submittedName>
        <fullName evidence="4">Pilus assembly protein</fullName>
    </submittedName>
</protein>
<evidence type="ECO:0000256" key="1">
    <source>
        <dbReference type="SAM" id="MobiDB-lite"/>
    </source>
</evidence>
<keyword evidence="2" id="KW-0472">Membrane</keyword>